<dbReference type="KEGG" id="mmc:Mmcs_4994"/>
<proteinExistence type="predicted"/>
<evidence type="ECO:0008006" key="4">
    <source>
        <dbReference type="Google" id="ProtNLM"/>
    </source>
</evidence>
<dbReference type="EMBL" id="CP000384">
    <property type="protein sequence ID" value="ABG11098.1"/>
    <property type="molecule type" value="Genomic_DNA"/>
</dbReference>
<feature type="chain" id="PRO_5039377161" description="PE-PGRS family protein" evidence="2">
    <location>
        <begin position="25"/>
        <end position="464"/>
    </location>
</feature>
<feature type="region of interest" description="Disordered" evidence="1">
    <location>
        <begin position="341"/>
        <end position="464"/>
    </location>
</feature>
<reference evidence="3" key="1">
    <citation type="submission" date="2006-06" db="EMBL/GenBank/DDBJ databases">
        <title>Complete sequence of chromosome of Mycobacterium sp. MCS.</title>
        <authorList>
            <consortium name="US DOE Joint Genome Institute"/>
            <person name="Copeland A."/>
            <person name="Lucas S."/>
            <person name="Lapidus A."/>
            <person name="Barry K."/>
            <person name="Detter J.C."/>
            <person name="Glavina del Rio T."/>
            <person name="Hammon N."/>
            <person name="Israni S."/>
            <person name="Dalin E."/>
            <person name="Tice H."/>
            <person name="Pitluck S."/>
            <person name="Martinez M."/>
            <person name="Schmutz J."/>
            <person name="Larimer F."/>
            <person name="Land M."/>
            <person name="Hauser L."/>
            <person name="Kyrpides N."/>
            <person name="Kim E."/>
            <person name="Miller C.D."/>
            <person name="Hughes J.E."/>
            <person name="Anderson A.J."/>
            <person name="Sims R.C."/>
            <person name="Richardson P."/>
        </authorList>
    </citation>
    <scope>NUCLEOTIDE SEQUENCE [LARGE SCALE GENOMIC DNA]</scope>
    <source>
        <strain evidence="3">MCS</strain>
    </source>
</reference>
<keyword evidence="2" id="KW-0732">Signal</keyword>
<evidence type="ECO:0000313" key="3">
    <source>
        <dbReference type="EMBL" id="ABG11098.1"/>
    </source>
</evidence>
<evidence type="ECO:0000256" key="2">
    <source>
        <dbReference type="SAM" id="SignalP"/>
    </source>
</evidence>
<gene>
    <name evidence="3" type="ordered locus">Mmcs_4994</name>
</gene>
<evidence type="ECO:0000256" key="1">
    <source>
        <dbReference type="SAM" id="MobiDB-lite"/>
    </source>
</evidence>
<sequence precursor="true">MELRLRPYATAGVALVGASAIAMAPLAPPLPDVKIASPSVNLSADIDPFTPWVNVFENAETNIADLIDDWAEAPFPVLQQVIVNQLGYFSELPDFELIAGQVIANFEAAAAVLYEQDLSTLNAEHAGIYQLLLNGAPPVLPPFLPPELAPLIAFTTTSLSGVLLGLVGPVIAPVLALSASIQAIVGNLTSAEPDLGAAFNTLINIPAGMADAFLNGGQTLDITPLVSLLGSDLLPAGTEVGITFGGLLSPGGSIFNALDLAVPLDDILGIPLTLQIPGQGPGAIGSLINLSQAIAKALGWDGTGNPLHEEEDAPAPLSEPNAADDLSLLRASTTTITVPETTDVDAGKTGDVTPSTDGAAAVDTTVGSGAPTEVEQVKVEDNLPAVLDEETDTTPEKPATKRVNPGTKIAGALKSAGDQLNSAVNDLGKKLTKRPSKKAPAADNEKASAPEKDTSTDKAPAASE</sequence>
<feature type="signal peptide" evidence="2">
    <location>
        <begin position="1"/>
        <end position="24"/>
    </location>
</feature>
<accession>A0A5Q5BS51</accession>
<feature type="compositionally biased region" description="Basic and acidic residues" evidence="1">
    <location>
        <begin position="443"/>
        <end position="456"/>
    </location>
</feature>
<dbReference type="InterPro" id="IPR049934">
    <property type="entry name" value="GjpA-like"/>
</dbReference>
<dbReference type="AlphaFoldDB" id="A0A5Q5BS51"/>
<organism evidence="3">
    <name type="scientific">Mycobacterium sp. (strain MCS)</name>
    <dbReference type="NCBI Taxonomy" id="164756"/>
    <lineage>
        <taxon>Bacteria</taxon>
        <taxon>Bacillati</taxon>
        <taxon>Actinomycetota</taxon>
        <taxon>Actinomycetes</taxon>
        <taxon>Mycobacteriales</taxon>
        <taxon>Mycobacteriaceae</taxon>
        <taxon>Mycobacterium</taxon>
    </lineage>
</organism>
<dbReference type="NCBIfam" id="NF033942">
    <property type="entry name" value="GjpA"/>
    <property type="match status" value="1"/>
</dbReference>
<name>A0A5Q5BS51_MYCSS</name>
<protein>
    <recommendedName>
        <fullName evidence="4">PE-PGRS family protein</fullName>
    </recommendedName>
</protein>